<dbReference type="Gene3D" id="3.30.2010.10">
    <property type="entry name" value="Metalloproteases ('zincins'), catalytic domain"/>
    <property type="match status" value="1"/>
</dbReference>
<comment type="similarity">
    <text evidence="6">Belongs to the peptidase M48 family.</text>
</comment>
<dbReference type="EMBL" id="JAYXHS010000001">
    <property type="protein sequence ID" value="MEC5385699.1"/>
    <property type="molecule type" value="Genomic_DNA"/>
</dbReference>
<name>A0ABU6K229_9RHOO</name>
<evidence type="ECO:0000256" key="7">
    <source>
        <dbReference type="SAM" id="SignalP"/>
    </source>
</evidence>
<evidence type="ECO:0000256" key="5">
    <source>
        <dbReference type="ARBA" id="ARBA00023049"/>
    </source>
</evidence>
<dbReference type="GO" id="GO:0008237">
    <property type="term" value="F:metallopeptidase activity"/>
    <property type="evidence" value="ECO:0007669"/>
    <property type="project" value="UniProtKB-KW"/>
</dbReference>
<gene>
    <name evidence="9" type="ORF">VVD49_08190</name>
</gene>
<evidence type="ECO:0000256" key="4">
    <source>
        <dbReference type="ARBA" id="ARBA00022833"/>
    </source>
</evidence>
<dbReference type="PANTHER" id="PTHR22726">
    <property type="entry name" value="METALLOENDOPEPTIDASE OMA1"/>
    <property type="match status" value="1"/>
</dbReference>
<accession>A0ABU6K229</accession>
<evidence type="ECO:0000313" key="9">
    <source>
        <dbReference type="EMBL" id="MEC5385699.1"/>
    </source>
</evidence>
<reference evidence="9 10" key="1">
    <citation type="submission" date="2024-01" db="EMBL/GenBank/DDBJ databases">
        <title>Uliginosibacterium soil sp. nov.</title>
        <authorList>
            <person name="Lv Y."/>
        </authorList>
    </citation>
    <scope>NUCLEOTIDE SEQUENCE [LARGE SCALE GENOMIC DNA]</scope>
    <source>
        <strain evidence="9 10">H3</strain>
    </source>
</reference>
<dbReference type="EC" id="3.4.24.-" evidence="9"/>
<proteinExistence type="inferred from homology"/>
<feature type="signal peptide" evidence="7">
    <location>
        <begin position="1"/>
        <end position="28"/>
    </location>
</feature>
<sequence>MGQLRRLAGMAMVVGVLACAVASTALRAAPVFDLQPNPHWKAELRVTSAELLVQREAEARKANAYGCEQYCALLADIFERVVRVATYQVPGGADHDWQLIVTRMPGEEAWSLPDGHVFISEDFIRRNKLDAEQIAFVIAHEVSHVVLAHEADTVDIVRRLVPFGVSASVSDVYATLDFDMGLLLRLAPMMSDMELEADRTGLMFAALAGYDPDRASGFLRKLAAGEQHQAVVATHPEDPRRLAEAQQFLPIARRLYALHDTLGLRAGSTR</sequence>
<organism evidence="9 10">
    <name type="scientific">Uliginosibacterium silvisoli</name>
    <dbReference type="NCBI Taxonomy" id="3114758"/>
    <lineage>
        <taxon>Bacteria</taxon>
        <taxon>Pseudomonadati</taxon>
        <taxon>Pseudomonadota</taxon>
        <taxon>Betaproteobacteria</taxon>
        <taxon>Rhodocyclales</taxon>
        <taxon>Zoogloeaceae</taxon>
        <taxon>Uliginosibacterium</taxon>
    </lineage>
</organism>
<evidence type="ECO:0000259" key="8">
    <source>
        <dbReference type="Pfam" id="PF01435"/>
    </source>
</evidence>
<keyword evidence="1 6" id="KW-0645">Protease</keyword>
<dbReference type="Pfam" id="PF01435">
    <property type="entry name" value="Peptidase_M48"/>
    <property type="match status" value="1"/>
</dbReference>
<dbReference type="InterPro" id="IPR051156">
    <property type="entry name" value="Mito/Outer_Membr_Metalloprot"/>
</dbReference>
<protein>
    <submittedName>
        <fullName evidence="9">M48 family metalloprotease</fullName>
        <ecNumber evidence="9">3.4.24.-</ecNumber>
    </submittedName>
</protein>
<feature type="domain" description="Peptidase M48" evidence="8">
    <location>
        <begin position="76"/>
        <end position="246"/>
    </location>
</feature>
<keyword evidence="5 6" id="KW-0482">Metalloprotease</keyword>
<evidence type="ECO:0000256" key="3">
    <source>
        <dbReference type="ARBA" id="ARBA00022801"/>
    </source>
</evidence>
<dbReference type="Proteomes" id="UP001331561">
    <property type="component" value="Unassembled WGS sequence"/>
</dbReference>
<keyword evidence="7" id="KW-0732">Signal</keyword>
<keyword evidence="3 6" id="KW-0378">Hydrolase</keyword>
<dbReference type="PROSITE" id="PS51257">
    <property type="entry name" value="PROKAR_LIPOPROTEIN"/>
    <property type="match status" value="1"/>
</dbReference>
<evidence type="ECO:0000313" key="10">
    <source>
        <dbReference type="Proteomes" id="UP001331561"/>
    </source>
</evidence>
<dbReference type="PANTHER" id="PTHR22726:SF1">
    <property type="entry name" value="METALLOENDOPEPTIDASE OMA1, MITOCHONDRIAL"/>
    <property type="match status" value="1"/>
</dbReference>
<dbReference type="InterPro" id="IPR001915">
    <property type="entry name" value="Peptidase_M48"/>
</dbReference>
<evidence type="ECO:0000256" key="2">
    <source>
        <dbReference type="ARBA" id="ARBA00022723"/>
    </source>
</evidence>
<comment type="caution">
    <text evidence="9">The sequence shown here is derived from an EMBL/GenBank/DDBJ whole genome shotgun (WGS) entry which is preliminary data.</text>
</comment>
<evidence type="ECO:0000256" key="1">
    <source>
        <dbReference type="ARBA" id="ARBA00022670"/>
    </source>
</evidence>
<keyword evidence="10" id="KW-1185">Reference proteome</keyword>
<keyword evidence="4 6" id="KW-0862">Zinc</keyword>
<keyword evidence="2" id="KW-0479">Metal-binding</keyword>
<comment type="cofactor">
    <cofactor evidence="6">
        <name>Zn(2+)</name>
        <dbReference type="ChEBI" id="CHEBI:29105"/>
    </cofactor>
    <text evidence="6">Binds 1 zinc ion per subunit.</text>
</comment>
<dbReference type="RefSeq" id="WP_327598647.1">
    <property type="nucleotide sequence ID" value="NZ_JAYXHS010000001.1"/>
</dbReference>
<feature type="chain" id="PRO_5046237157" evidence="7">
    <location>
        <begin position="29"/>
        <end position="270"/>
    </location>
</feature>
<evidence type="ECO:0000256" key="6">
    <source>
        <dbReference type="RuleBase" id="RU003983"/>
    </source>
</evidence>